<proteinExistence type="inferred from homology"/>
<dbReference type="FunFam" id="3.40.50.2000:FF:000117">
    <property type="entry name" value="Glycosyltransferase"/>
    <property type="match status" value="1"/>
</dbReference>
<reference evidence="8" key="1">
    <citation type="journal article" date="2004" name="Genome Res.">
        <title>Close split of sorghum and maize genome progenitors.</title>
        <authorList>
            <person name="Swigonova Z."/>
            <person name="Lai J."/>
            <person name="Ma J."/>
            <person name="Ramakrishna W."/>
            <person name="Llaca V."/>
            <person name="Bennetzen J.L."/>
            <person name="Messing J."/>
        </authorList>
    </citation>
    <scope>NUCLEOTIDE SEQUENCE</scope>
</reference>
<evidence type="ECO:0000256" key="5">
    <source>
        <dbReference type="ARBA" id="ARBA00057380"/>
    </source>
</evidence>
<gene>
    <name evidence="8" type="ORF">SB20O07.20</name>
</gene>
<evidence type="ECO:0000256" key="3">
    <source>
        <dbReference type="ARBA" id="ARBA00022679"/>
    </source>
</evidence>
<evidence type="ECO:0000256" key="2">
    <source>
        <dbReference type="ARBA" id="ARBA00022676"/>
    </source>
</evidence>
<evidence type="ECO:0000256" key="1">
    <source>
        <dbReference type="ARBA" id="ARBA00009995"/>
    </source>
</evidence>
<dbReference type="SUPFAM" id="SSF53756">
    <property type="entry name" value="UDP-Glycosyltransferase/glycogen phosphorylase"/>
    <property type="match status" value="1"/>
</dbReference>
<dbReference type="Pfam" id="PF26168">
    <property type="entry name" value="Glyco_transf_N"/>
    <property type="match status" value="1"/>
</dbReference>
<evidence type="ECO:0000259" key="7">
    <source>
        <dbReference type="Pfam" id="PF26168"/>
    </source>
</evidence>
<comment type="similarity">
    <text evidence="1">Belongs to the UDP-glycosyltransferase family.</text>
</comment>
<dbReference type="PANTHER" id="PTHR48044">
    <property type="entry name" value="GLYCOSYLTRANSFERASE"/>
    <property type="match status" value="1"/>
</dbReference>
<dbReference type="HOGENOM" id="CLU_001724_2_1_1"/>
<dbReference type="CAZy" id="GT1">
    <property type="family name" value="Glycosyltransferase Family 1"/>
</dbReference>
<dbReference type="InterPro" id="IPR058980">
    <property type="entry name" value="Glyco_transf_N"/>
</dbReference>
<dbReference type="Pfam" id="PF00201">
    <property type="entry name" value="UDPGT"/>
    <property type="match status" value="1"/>
</dbReference>
<dbReference type="EC" id="2.4.1.215" evidence="6"/>
<dbReference type="ExpressionAtlas" id="Q6JAG5">
    <property type="expression patterns" value="differential"/>
</dbReference>
<protein>
    <recommendedName>
        <fullName evidence="6">cis-zeatin O-beta-D-glucosyltransferase</fullName>
        <ecNumber evidence="6">2.4.1.215</ecNumber>
    </recommendedName>
</protein>
<dbReference type="GO" id="GO:0050502">
    <property type="term" value="F:cis-zeatin O-beta-D-glucosyltransferase activity"/>
    <property type="evidence" value="ECO:0007669"/>
    <property type="project" value="UniProtKB-EC"/>
</dbReference>
<dbReference type="CDD" id="cd03784">
    <property type="entry name" value="GT1_Gtf-like"/>
    <property type="match status" value="1"/>
</dbReference>
<dbReference type="GO" id="GO:0080036">
    <property type="term" value="P:regulation of cytokinin-activated signaling pathway"/>
    <property type="evidence" value="ECO:0007669"/>
    <property type="project" value="UniProtKB-ARBA"/>
</dbReference>
<reference evidence="8" key="3">
    <citation type="journal article" date="2005" name="Genetics">
        <title>Structure and evolution of the r/b chromosomal regions in rice, maize, and sorghum.</title>
        <authorList>
            <person name="Swigonova Z."/>
            <person name="Bennetzen J.L."/>
            <person name="Messing J."/>
        </authorList>
    </citation>
    <scope>NUCLEOTIDE SEQUENCE</scope>
</reference>
<dbReference type="KEGG" id="sbi:8056586"/>
<dbReference type="AlphaFoldDB" id="Q6JAG5"/>
<keyword evidence="3 8" id="KW-0808">Transferase</keyword>
<organism evidence="8">
    <name type="scientific">Sorghum bicolor</name>
    <name type="common">Sorghum</name>
    <name type="synonym">Sorghum vulgare</name>
    <dbReference type="NCBI Taxonomy" id="4558"/>
    <lineage>
        <taxon>Eukaryota</taxon>
        <taxon>Viridiplantae</taxon>
        <taxon>Streptophyta</taxon>
        <taxon>Embryophyta</taxon>
        <taxon>Tracheophyta</taxon>
        <taxon>Spermatophyta</taxon>
        <taxon>Magnoliopsida</taxon>
        <taxon>Liliopsida</taxon>
        <taxon>Poales</taxon>
        <taxon>Poaceae</taxon>
        <taxon>PACMAD clade</taxon>
        <taxon>Panicoideae</taxon>
        <taxon>Andropogonodae</taxon>
        <taxon>Andropogoneae</taxon>
        <taxon>Sorghinae</taxon>
        <taxon>Sorghum</taxon>
    </lineage>
</organism>
<dbReference type="FunFam" id="3.40.50.2000:FF:000060">
    <property type="entry name" value="Glycosyltransferase"/>
    <property type="match status" value="1"/>
</dbReference>
<dbReference type="OrthoDB" id="5835829at2759"/>
<keyword evidence="2" id="KW-0328">Glycosyltransferase</keyword>
<evidence type="ECO:0000313" key="8">
    <source>
        <dbReference type="EMBL" id="AAT42165.1"/>
    </source>
</evidence>
<dbReference type="Gene3D" id="3.40.50.2000">
    <property type="entry name" value="Glycogen Phosphorylase B"/>
    <property type="match status" value="2"/>
</dbReference>
<evidence type="ECO:0000256" key="6">
    <source>
        <dbReference type="ARBA" id="ARBA00066820"/>
    </source>
</evidence>
<sequence length="490" mass="53164">MTRTSSSALPKSEMSMALPKSEMSVESVAVVAVPYPAQGHLNGMLHMSLLLASRGLPVHYAAPGPHVRQARARVHGWGDDALRRIEFHELEVPAYATPPPDPAAPSPFPTHLIPMGEAFVAGARAPVATLLANVSARHRRVVVLYDRLSSFAAPEAARIPNGEAFCLQCVASSFDAAWTDAGQRLLRARGLDAPHPAACMPREFVEYIVGTQEDGQSPAFAGVVANTSRAIESEFIDLVAGDPQYRGKRVFAVGPMNPLLDVMTAPAAAGRSARHECLDWLDRQPPASVLYVSFGTTTSLPAEQIAELAAALRDSKQRFVWVLRDADRGVVHEEEEEAAEESRHARFLSEFTEETRGIGLVITGWAPQLQIQAHGATAAFMSHCGWNSTMESLSHGNPMLAWPMHSDQPLVAELVCKFLKAGILVRPWEQHGAVTPADAIREAIEKVMARDEGLALRERAKELMESIRASVAEGGSSRKDLDDFVAYIAR</sequence>
<dbReference type="InterPro" id="IPR002213">
    <property type="entry name" value="UDP_glucos_trans"/>
</dbReference>
<accession>Q6JAG5</accession>
<comment type="function">
    <text evidence="5">Utilizes UDP-glucose as the sugar donor and catalyzes the formation of O-beta-D-glucosyl-cis-zeatin from cis-zeatin. May regulate active versus storage forms of cytokinins and could have an impact on seed growth.</text>
</comment>
<feature type="domain" description="Glycosyltransferase N-terminal" evidence="7">
    <location>
        <begin position="26"/>
        <end position="258"/>
    </location>
</feature>
<dbReference type="PANTHER" id="PTHR48044:SF25">
    <property type="entry name" value="GLYCOSYLTRANSFERASE"/>
    <property type="match status" value="1"/>
</dbReference>
<evidence type="ECO:0000256" key="4">
    <source>
        <dbReference type="ARBA" id="ARBA00052929"/>
    </source>
</evidence>
<comment type="catalytic activity">
    <reaction evidence="4">
        <text>cis-zeatin + UDP-alpha-D-glucose = O-beta-D-glucosyl-cis-zeatin + UDP + H(+)</text>
        <dbReference type="Rhea" id="RHEA:20681"/>
        <dbReference type="ChEBI" id="CHEBI:15378"/>
        <dbReference type="ChEBI" id="CHEBI:29043"/>
        <dbReference type="ChEBI" id="CHEBI:46570"/>
        <dbReference type="ChEBI" id="CHEBI:58223"/>
        <dbReference type="ChEBI" id="CHEBI:58885"/>
        <dbReference type="EC" id="2.4.1.215"/>
    </reaction>
</comment>
<name>Q6JAG5_SORBI</name>
<dbReference type="EMBL" id="AY542311">
    <property type="protein sequence ID" value="AAT42165.1"/>
    <property type="molecule type" value="Genomic_DNA"/>
</dbReference>
<reference evidence="8" key="2">
    <citation type="journal article" date="2004" name="Genome Res.">
        <title>Gene loss and movement in the maize genome.</title>
        <authorList>
            <person name="Lai J."/>
            <person name="Ma J."/>
            <person name="Swigonova Z."/>
            <person name="Ramakrishna W."/>
            <person name="Linton E."/>
            <person name="Llaca V."/>
            <person name="Tanyolac B."/>
            <person name="Park Y.J."/>
            <person name="Jeong O.Y."/>
            <person name="Bennetzen J.L."/>
            <person name="Messing J."/>
        </authorList>
    </citation>
    <scope>NUCLEOTIDE SEQUENCE</scope>
</reference>